<evidence type="ECO:0000259" key="2">
    <source>
        <dbReference type="PROSITE" id="PS50883"/>
    </source>
</evidence>
<dbReference type="Pfam" id="PF00990">
    <property type="entry name" value="GGDEF"/>
    <property type="match status" value="1"/>
</dbReference>
<comment type="caution">
    <text evidence="4">The sequence shown here is derived from an EMBL/GenBank/DDBJ whole genome shotgun (WGS) entry which is preliminary data.</text>
</comment>
<dbReference type="PROSITE" id="PS50883">
    <property type="entry name" value="EAL"/>
    <property type="match status" value="1"/>
</dbReference>
<feature type="transmembrane region" description="Helical" evidence="1">
    <location>
        <begin position="106"/>
        <end position="123"/>
    </location>
</feature>
<dbReference type="AlphaFoldDB" id="A0A7W7MNW3"/>
<sequence length="754" mass="80578">MTGRGIPAVWRAQGRERIPRWYLGLGCLILAAVPPASPTVRVWLYTSLAALVLTALIIGIRRYRPAWSRPWWLMVATIGMSVLANLGWATAMTPAGVVRFPSLGDLSYALSMCLLITSAYWWIRPGRYRGGLIDAAIVLTGGAAVAWVIILDPLLFGDRFTGLRLGAYLCYVGLDLLFLALTVRVAVVSRVRTMAYRLMVAAAALWIATDTIYYAAKAVGAVQVATWASVGGLTAYVLIGAAALHPSMARSTGSMPRNAAPLSRTRLGGYVTLTGLIAALGVFVAATLGSGHLTLRLSVVLCLGCATSVLLIARLAQLGAAVNRRAYIDPLTGLDNRAVLQNHLHRRANHGRALLVLDLDGFREINAAFGHPAGDAVLVESGQRLRATAPGDAVVVRLEADAFAVLTRGDEAELHDLAQRLRQAIAEPYPVAGLTSRRVQASVGAVTITAGGDAGTALRDADLALQNARAEGNGLSIFNPSAYAQWRANRDLVADLQRAVGAGEFSMHYQPIVDLNTGGIIAAEALLRWTRPDGTPVSPAQFIPLAEQSGEITIIGDWVLDQVCADLAGLWSAHRVPVTVNVSAHQLRDAGFADRVLNRLRSADLPGQSLIVEITETVLITTVTDAANTIAQLQQLRDHGVRIAIDDFGTGYSSLAYLRELPVDILKMDGSFTSHQIEDGSPREIAFVRTIVALGRSLNLVTLAEAVETPGQAERLRRIGCHLAQGYHFARPAPIGTLHELLTAERPGTLETAA</sequence>
<dbReference type="InterPro" id="IPR043128">
    <property type="entry name" value="Rev_trsase/Diguanyl_cyclase"/>
</dbReference>
<feature type="transmembrane region" description="Helical" evidence="1">
    <location>
        <begin position="21"/>
        <end position="37"/>
    </location>
</feature>
<dbReference type="SUPFAM" id="SSF55073">
    <property type="entry name" value="Nucleotide cyclase"/>
    <property type="match status" value="1"/>
</dbReference>
<dbReference type="InterPro" id="IPR035919">
    <property type="entry name" value="EAL_sf"/>
</dbReference>
<proteinExistence type="predicted"/>
<dbReference type="CDD" id="cd01948">
    <property type="entry name" value="EAL"/>
    <property type="match status" value="1"/>
</dbReference>
<keyword evidence="5" id="KW-1185">Reference proteome</keyword>
<feature type="domain" description="EAL" evidence="2">
    <location>
        <begin position="489"/>
        <end position="746"/>
    </location>
</feature>
<evidence type="ECO:0000256" key="1">
    <source>
        <dbReference type="SAM" id="Phobius"/>
    </source>
</evidence>
<feature type="transmembrane region" description="Helical" evidence="1">
    <location>
        <begin position="195"/>
        <end position="215"/>
    </location>
</feature>
<dbReference type="CDD" id="cd01949">
    <property type="entry name" value="GGDEF"/>
    <property type="match status" value="1"/>
</dbReference>
<dbReference type="InterPro" id="IPR029787">
    <property type="entry name" value="Nucleotide_cyclase"/>
</dbReference>
<dbReference type="Gene3D" id="3.20.20.450">
    <property type="entry name" value="EAL domain"/>
    <property type="match status" value="1"/>
</dbReference>
<dbReference type="NCBIfam" id="TIGR00254">
    <property type="entry name" value="GGDEF"/>
    <property type="match status" value="1"/>
</dbReference>
<evidence type="ECO:0000259" key="3">
    <source>
        <dbReference type="PROSITE" id="PS50887"/>
    </source>
</evidence>
<feature type="transmembrane region" description="Helical" evidence="1">
    <location>
        <begin position="295"/>
        <end position="316"/>
    </location>
</feature>
<dbReference type="InterPro" id="IPR000160">
    <property type="entry name" value="GGDEF_dom"/>
</dbReference>
<dbReference type="Gene3D" id="3.30.70.270">
    <property type="match status" value="1"/>
</dbReference>
<feature type="transmembrane region" description="Helical" evidence="1">
    <location>
        <begin position="72"/>
        <end position="91"/>
    </location>
</feature>
<dbReference type="SMART" id="SM00267">
    <property type="entry name" value="GGDEF"/>
    <property type="match status" value="1"/>
</dbReference>
<feature type="transmembrane region" description="Helical" evidence="1">
    <location>
        <begin position="162"/>
        <end position="183"/>
    </location>
</feature>
<name>A0A7W7MNW3_9ACTN</name>
<accession>A0A7W7MNW3</accession>
<feature type="domain" description="GGDEF" evidence="3">
    <location>
        <begin position="350"/>
        <end position="480"/>
    </location>
</feature>
<organism evidence="4 5">
    <name type="scientific">Actinoplanes digitatis</name>
    <dbReference type="NCBI Taxonomy" id="1868"/>
    <lineage>
        <taxon>Bacteria</taxon>
        <taxon>Bacillati</taxon>
        <taxon>Actinomycetota</taxon>
        <taxon>Actinomycetes</taxon>
        <taxon>Micromonosporales</taxon>
        <taxon>Micromonosporaceae</taxon>
        <taxon>Actinoplanes</taxon>
    </lineage>
</organism>
<dbReference type="EMBL" id="JACHNH010000001">
    <property type="protein sequence ID" value="MBB4760955.1"/>
    <property type="molecule type" value="Genomic_DNA"/>
</dbReference>
<dbReference type="SMART" id="SM00052">
    <property type="entry name" value="EAL"/>
    <property type="match status" value="1"/>
</dbReference>
<feature type="transmembrane region" description="Helical" evidence="1">
    <location>
        <begin position="267"/>
        <end position="289"/>
    </location>
</feature>
<dbReference type="PANTHER" id="PTHR33121:SF70">
    <property type="entry name" value="SIGNALING PROTEIN YKOW"/>
    <property type="match status" value="1"/>
</dbReference>
<evidence type="ECO:0000313" key="4">
    <source>
        <dbReference type="EMBL" id="MBB4760955.1"/>
    </source>
</evidence>
<dbReference type="PROSITE" id="PS50887">
    <property type="entry name" value="GGDEF"/>
    <property type="match status" value="1"/>
</dbReference>
<gene>
    <name evidence="4" type="ORF">BJ971_001511</name>
</gene>
<feature type="transmembrane region" description="Helical" evidence="1">
    <location>
        <begin position="43"/>
        <end position="60"/>
    </location>
</feature>
<dbReference type="PANTHER" id="PTHR33121">
    <property type="entry name" value="CYCLIC DI-GMP PHOSPHODIESTERASE PDEF"/>
    <property type="match status" value="1"/>
</dbReference>
<dbReference type="InterPro" id="IPR050706">
    <property type="entry name" value="Cyclic-di-GMP_PDE-like"/>
</dbReference>
<keyword evidence="1" id="KW-1133">Transmembrane helix</keyword>
<dbReference type="Pfam" id="PF00563">
    <property type="entry name" value="EAL"/>
    <property type="match status" value="1"/>
</dbReference>
<protein>
    <submittedName>
        <fullName evidence="4">Diguanylate cyclase (GGDEF)-like protein</fullName>
    </submittedName>
</protein>
<dbReference type="SUPFAM" id="SSF141868">
    <property type="entry name" value="EAL domain-like"/>
    <property type="match status" value="1"/>
</dbReference>
<keyword evidence="1" id="KW-0472">Membrane</keyword>
<keyword evidence="1" id="KW-0812">Transmembrane</keyword>
<reference evidence="4 5" key="1">
    <citation type="submission" date="2020-08" db="EMBL/GenBank/DDBJ databases">
        <title>Sequencing the genomes of 1000 actinobacteria strains.</title>
        <authorList>
            <person name="Klenk H.-P."/>
        </authorList>
    </citation>
    <scope>NUCLEOTIDE SEQUENCE [LARGE SCALE GENOMIC DNA]</scope>
    <source>
        <strain evidence="4 5">DSM 43149</strain>
    </source>
</reference>
<feature type="transmembrane region" description="Helical" evidence="1">
    <location>
        <begin position="135"/>
        <end position="156"/>
    </location>
</feature>
<dbReference type="Proteomes" id="UP000578112">
    <property type="component" value="Unassembled WGS sequence"/>
</dbReference>
<dbReference type="GO" id="GO:0071111">
    <property type="term" value="F:cyclic-guanylate-specific phosphodiesterase activity"/>
    <property type="evidence" value="ECO:0007669"/>
    <property type="project" value="InterPro"/>
</dbReference>
<feature type="transmembrane region" description="Helical" evidence="1">
    <location>
        <begin position="227"/>
        <end position="246"/>
    </location>
</feature>
<dbReference type="InterPro" id="IPR001633">
    <property type="entry name" value="EAL_dom"/>
</dbReference>
<evidence type="ECO:0000313" key="5">
    <source>
        <dbReference type="Proteomes" id="UP000578112"/>
    </source>
</evidence>